<dbReference type="EMBL" id="OZ023703">
    <property type="protein sequence ID" value="CAK9872426.1"/>
    <property type="molecule type" value="Genomic_DNA"/>
</dbReference>
<dbReference type="Proteomes" id="UP001497522">
    <property type="component" value="Chromosome 2"/>
</dbReference>
<reference evidence="4 5" key="1">
    <citation type="submission" date="2024-03" db="EMBL/GenBank/DDBJ databases">
        <authorList>
            <consortium name="ELIXIR-Norway"/>
            <consortium name="Elixir Norway"/>
        </authorList>
    </citation>
    <scope>NUCLEOTIDE SEQUENCE [LARGE SCALE GENOMIC DNA]</scope>
</reference>
<feature type="domain" description="CCHC-type" evidence="3">
    <location>
        <begin position="252"/>
        <end position="267"/>
    </location>
</feature>
<name>A0ABP1BAZ0_9BRYO</name>
<dbReference type="InterPro" id="IPR001878">
    <property type="entry name" value="Znf_CCHC"/>
</dbReference>
<feature type="compositionally biased region" description="Basic and acidic residues" evidence="2">
    <location>
        <begin position="442"/>
        <end position="455"/>
    </location>
</feature>
<feature type="region of interest" description="Disordered" evidence="2">
    <location>
        <begin position="157"/>
        <end position="176"/>
    </location>
</feature>
<feature type="compositionally biased region" description="Acidic residues" evidence="2">
    <location>
        <begin position="54"/>
        <end position="66"/>
    </location>
</feature>
<gene>
    <name evidence="4" type="ORF">CSSPJE1EN2_LOCUS15023</name>
</gene>
<feature type="compositionally biased region" description="Polar residues" evidence="2">
    <location>
        <begin position="419"/>
        <end position="429"/>
    </location>
</feature>
<dbReference type="SUPFAM" id="SSF57756">
    <property type="entry name" value="Retrovirus zinc finger-like domains"/>
    <property type="match status" value="3"/>
</dbReference>
<dbReference type="Pfam" id="PF00098">
    <property type="entry name" value="zf-CCHC"/>
    <property type="match status" value="3"/>
</dbReference>
<evidence type="ECO:0000313" key="5">
    <source>
        <dbReference type="Proteomes" id="UP001497522"/>
    </source>
</evidence>
<feature type="compositionally biased region" description="Basic residues" evidence="2">
    <location>
        <begin position="160"/>
        <end position="172"/>
    </location>
</feature>
<feature type="region of interest" description="Disordered" evidence="2">
    <location>
        <begin position="409"/>
        <end position="502"/>
    </location>
</feature>
<feature type="domain" description="CCHC-type" evidence="3">
    <location>
        <begin position="351"/>
        <end position="366"/>
    </location>
</feature>
<organism evidence="4 5">
    <name type="scientific">Sphagnum jensenii</name>
    <dbReference type="NCBI Taxonomy" id="128206"/>
    <lineage>
        <taxon>Eukaryota</taxon>
        <taxon>Viridiplantae</taxon>
        <taxon>Streptophyta</taxon>
        <taxon>Embryophyta</taxon>
        <taxon>Bryophyta</taxon>
        <taxon>Sphagnophytina</taxon>
        <taxon>Sphagnopsida</taxon>
        <taxon>Sphagnales</taxon>
        <taxon>Sphagnaceae</taxon>
        <taxon>Sphagnum</taxon>
    </lineage>
</organism>
<dbReference type="InterPro" id="IPR036875">
    <property type="entry name" value="Znf_CCHC_sf"/>
</dbReference>
<evidence type="ECO:0000256" key="2">
    <source>
        <dbReference type="SAM" id="MobiDB-lite"/>
    </source>
</evidence>
<feature type="domain" description="CCHC-type" evidence="3">
    <location>
        <begin position="271"/>
        <end position="286"/>
    </location>
</feature>
<feature type="domain" description="CCHC-type" evidence="3">
    <location>
        <begin position="385"/>
        <end position="399"/>
    </location>
</feature>
<dbReference type="SMART" id="SM00343">
    <property type="entry name" value="ZnF_C2HC"/>
    <property type="match status" value="7"/>
</dbReference>
<sequence length="502" mass="56136">MSRGCSNVSRDMRGERRKRGASVQGAMAMDDGRPRRRTGRREEELSPTPVSDGTAEEEEDDEEEGELGTADLTLDILRKARLRGLPRKEGEKARNGDGGDATFGGRAAMDGGRSLRVWEEARAVADAGPLEDGEIITNDAEEVDALAQLEELPPVAAATGKKKRKKSGKKKKETGVVVPEMSDRKIIKLEDTATPTAEGELEGAEESLVMRKLLRGPRYFDPPEEQGESCYNCGQIGHHAAACTEQPRQKPCYVCGNFGHEGYDCPQRTECYMCGKFGHMARACPNKRLRIGRRSGANICLLCGGFGHEAAACFGDYDPEDFKKVHCYICKQPGHLSCVEIVDASPTPVSCYQCGEVGHTGETCTRQERRERQERQEKHRHGFECYKCGLEGHIARECKLINQKRHSWPAPWPEDNGQPWKSHQNSGEQEPTRTGKYNSGEPSRHQERMFSSETKKGKRSRVEDEDAPTERSKRSRRFHTKELVSERWTPKPAGAFSNRLRD</sequence>
<keyword evidence="5" id="KW-1185">Reference proteome</keyword>
<feature type="compositionally biased region" description="Basic and acidic residues" evidence="2">
    <location>
        <begin position="86"/>
        <end position="97"/>
    </location>
</feature>
<evidence type="ECO:0000259" key="3">
    <source>
        <dbReference type="PROSITE" id="PS50158"/>
    </source>
</evidence>
<keyword evidence="1" id="KW-0862">Zinc</keyword>
<dbReference type="PANTHER" id="PTHR46978:SF1">
    <property type="entry name" value="ZINC KNUCKLE (CCHC-TYPE) FAMILY PROTEIN"/>
    <property type="match status" value="1"/>
</dbReference>
<keyword evidence="1" id="KW-0479">Metal-binding</keyword>
<accession>A0ABP1BAZ0</accession>
<evidence type="ECO:0000256" key="1">
    <source>
        <dbReference type="PROSITE-ProRule" id="PRU00047"/>
    </source>
</evidence>
<evidence type="ECO:0000313" key="4">
    <source>
        <dbReference type="EMBL" id="CAK9872426.1"/>
    </source>
</evidence>
<keyword evidence="1" id="KW-0863">Zinc-finger</keyword>
<dbReference type="Gene3D" id="4.10.60.10">
    <property type="entry name" value="Zinc finger, CCHC-type"/>
    <property type="match status" value="4"/>
</dbReference>
<protein>
    <recommendedName>
        <fullName evidence="3">CCHC-type domain-containing protein</fullName>
    </recommendedName>
</protein>
<feature type="region of interest" description="Disordered" evidence="2">
    <location>
        <begin position="1"/>
        <end position="107"/>
    </location>
</feature>
<feature type="compositionally biased region" description="Basic and acidic residues" evidence="2">
    <location>
        <begin position="480"/>
        <end position="489"/>
    </location>
</feature>
<proteinExistence type="predicted"/>
<dbReference type="PROSITE" id="PS50158">
    <property type="entry name" value="ZF_CCHC"/>
    <property type="match status" value="5"/>
</dbReference>
<feature type="domain" description="CCHC-type" evidence="3">
    <location>
        <begin position="230"/>
        <end position="245"/>
    </location>
</feature>
<dbReference type="PANTHER" id="PTHR46978">
    <property type="entry name" value="ZINC KNUCKLE (CCHC-TYPE) FAMILY PROTEIN"/>
    <property type="match status" value="1"/>
</dbReference>